<dbReference type="Proteomes" id="UP000464378">
    <property type="component" value="Chromosome"/>
</dbReference>
<dbReference type="EMBL" id="LR593887">
    <property type="protein sequence ID" value="VTS07268.1"/>
    <property type="molecule type" value="Genomic_DNA"/>
</dbReference>
<dbReference type="EMBL" id="LR586016">
    <property type="protein sequence ID" value="VIP04955.1"/>
    <property type="molecule type" value="Genomic_DNA"/>
</dbReference>
<dbReference type="AlphaFoldDB" id="A0A6C2YVM1"/>
<proteinExistence type="predicted"/>
<gene>
    <name evidence="1" type="ORF">GMBLW1_42380</name>
</gene>
<name>A0A6C2YVM1_9BACT</name>
<accession>A0A6C2YVM1</accession>
<dbReference type="InParanoid" id="A0A6C2YVM1"/>
<evidence type="ECO:0000313" key="2">
    <source>
        <dbReference type="Proteomes" id="UP000464378"/>
    </source>
</evidence>
<reference evidence="1" key="1">
    <citation type="submission" date="2019-04" db="EMBL/GenBank/DDBJ databases">
        <authorList>
            <consortium name="Science for Life Laboratories"/>
        </authorList>
    </citation>
    <scope>NUCLEOTIDE SEQUENCE</scope>
    <source>
        <strain evidence="1">MBLW1</strain>
    </source>
</reference>
<evidence type="ECO:0000313" key="1">
    <source>
        <dbReference type="EMBL" id="VIP04955.1"/>
    </source>
</evidence>
<sequence>MGRVLRFLPVVLLLWTGRELRAAEEIVRIQTLVQIDNVVHLLPTVDAKSGESIKPRSEPWQYEVKPTVLANDRIQMLIRLQRTAPGKAPEQLHETIVTATDGQLTIVKVGKLQLVVTPTMVK</sequence>
<dbReference type="KEGG" id="tim:GMBLW1_42380"/>
<keyword evidence="2" id="KW-1185">Reference proteome</keyword>
<protein>
    <submittedName>
        <fullName evidence="1">Uncharacterized protein</fullName>
    </submittedName>
</protein>
<organism evidence="1">
    <name type="scientific">Tuwongella immobilis</name>
    <dbReference type="NCBI Taxonomy" id="692036"/>
    <lineage>
        <taxon>Bacteria</taxon>
        <taxon>Pseudomonadati</taxon>
        <taxon>Planctomycetota</taxon>
        <taxon>Planctomycetia</taxon>
        <taxon>Gemmatales</taxon>
        <taxon>Gemmataceae</taxon>
        <taxon>Tuwongella</taxon>
    </lineage>
</organism>